<dbReference type="AlphaFoldDB" id="A0A2H5Y3G9"/>
<dbReference type="InterPro" id="IPR036388">
    <property type="entry name" value="WH-like_DNA-bd_sf"/>
</dbReference>
<dbReference type="GO" id="GO:0005829">
    <property type="term" value="C:cytosol"/>
    <property type="evidence" value="ECO:0007669"/>
    <property type="project" value="TreeGrafter"/>
</dbReference>
<dbReference type="NCBIfam" id="TIGR00738">
    <property type="entry name" value="rrf2_super"/>
    <property type="match status" value="1"/>
</dbReference>
<dbReference type="PANTHER" id="PTHR33221">
    <property type="entry name" value="WINGED HELIX-TURN-HELIX TRANSCRIPTIONAL REGULATOR, RRF2 FAMILY"/>
    <property type="match status" value="1"/>
</dbReference>
<proteinExistence type="predicted"/>
<evidence type="ECO:0000313" key="2">
    <source>
        <dbReference type="EMBL" id="GBD07977.1"/>
    </source>
</evidence>
<protein>
    <submittedName>
        <fullName evidence="2">HTH-type transcriptional regulator</fullName>
    </submittedName>
</protein>
<dbReference type="SUPFAM" id="SSF46785">
    <property type="entry name" value="Winged helix' DNA-binding domain"/>
    <property type="match status" value="1"/>
</dbReference>
<dbReference type="InterPro" id="IPR036390">
    <property type="entry name" value="WH_DNA-bd_sf"/>
</dbReference>
<name>A0A2H5Y3G9_9CHLR</name>
<dbReference type="PROSITE" id="PS51197">
    <property type="entry name" value="HTH_RRF2_2"/>
    <property type="match status" value="1"/>
</dbReference>
<reference evidence="3" key="1">
    <citation type="submission" date="2017-09" db="EMBL/GenBank/DDBJ databases">
        <title>Metaegenomics of thermophilic ammonia-oxidizing enrichment culture.</title>
        <authorList>
            <person name="Kato S."/>
            <person name="Suzuki K."/>
        </authorList>
    </citation>
    <scope>NUCLEOTIDE SEQUENCE [LARGE SCALE GENOMIC DNA]</scope>
</reference>
<dbReference type="Pfam" id="PF02082">
    <property type="entry name" value="Rrf2"/>
    <property type="match status" value="1"/>
</dbReference>
<feature type="region of interest" description="Disordered" evidence="1">
    <location>
        <begin position="1"/>
        <end position="25"/>
    </location>
</feature>
<organism evidence="2 3">
    <name type="scientific">Candidatus Thermoflexus japonica</name>
    <dbReference type="NCBI Taxonomy" id="2035417"/>
    <lineage>
        <taxon>Bacteria</taxon>
        <taxon>Bacillati</taxon>
        <taxon>Chloroflexota</taxon>
        <taxon>Thermoflexia</taxon>
        <taxon>Thermoflexales</taxon>
        <taxon>Thermoflexaceae</taxon>
        <taxon>Thermoflexus</taxon>
    </lineage>
</organism>
<dbReference type="EMBL" id="BEHY01000002">
    <property type="protein sequence ID" value="GBD07977.1"/>
    <property type="molecule type" value="Genomic_DNA"/>
</dbReference>
<dbReference type="GO" id="GO:0003700">
    <property type="term" value="F:DNA-binding transcription factor activity"/>
    <property type="evidence" value="ECO:0007669"/>
    <property type="project" value="TreeGrafter"/>
</dbReference>
<dbReference type="PANTHER" id="PTHR33221:SF15">
    <property type="entry name" value="HTH-TYPE TRANSCRIPTIONAL REGULATOR YWGB-RELATED"/>
    <property type="match status" value="1"/>
</dbReference>
<dbReference type="Gene3D" id="1.10.10.10">
    <property type="entry name" value="Winged helix-like DNA-binding domain superfamily/Winged helix DNA-binding domain"/>
    <property type="match status" value="1"/>
</dbReference>
<gene>
    <name evidence="2" type="ORF">HRbin22_00203</name>
</gene>
<evidence type="ECO:0000256" key="1">
    <source>
        <dbReference type="SAM" id="MobiDB-lite"/>
    </source>
</evidence>
<dbReference type="InterPro" id="IPR000944">
    <property type="entry name" value="Tscrpt_reg_Rrf2"/>
</dbReference>
<dbReference type="Proteomes" id="UP000236642">
    <property type="component" value="Unassembled WGS sequence"/>
</dbReference>
<feature type="region of interest" description="Disordered" evidence="1">
    <location>
        <begin position="163"/>
        <end position="187"/>
    </location>
</feature>
<evidence type="ECO:0000313" key="3">
    <source>
        <dbReference type="Proteomes" id="UP000236642"/>
    </source>
</evidence>
<accession>A0A2H5Y3G9</accession>
<sequence>MWQRGRDGHRSSTDRKGASSKARREPARVLPILKISPRVDYAIRILVDLATRPTGWRAQARGIACRQNIPPAFLYKVLKRLQASGYIDVRRGRKGGVRLIRPADRITLLDVAQSLEGPLVLHPCPHPEACALHELWSRIEADLCAWMACQTIADLAMRERKRGDLSRGSQGGSIGPEFAQAPPEFPR</sequence>
<comment type="caution">
    <text evidence="2">The sequence shown here is derived from an EMBL/GenBank/DDBJ whole genome shotgun (WGS) entry which is preliminary data.</text>
</comment>